<keyword evidence="4" id="KW-0520">NAD</keyword>
<dbReference type="InterPro" id="IPR006367">
    <property type="entry name" value="Sirohaem_synthase_N"/>
</dbReference>
<dbReference type="OrthoDB" id="9773765at2"/>
<dbReference type="InterPro" id="IPR036291">
    <property type="entry name" value="NAD(P)-bd_dom_sf"/>
</dbReference>
<dbReference type="InterPro" id="IPR028161">
    <property type="entry name" value="Met8-like"/>
</dbReference>
<dbReference type="Gene3D" id="3.40.50.720">
    <property type="entry name" value="NAD(P)-binding Rossmann-like Domain"/>
    <property type="match status" value="1"/>
</dbReference>
<organism evidence="7 8">
    <name type="scientific">Sulfobacillus thermosulfidooxidans (strain DSM 9293 / VKM B-1269 / AT-1)</name>
    <dbReference type="NCBI Taxonomy" id="929705"/>
    <lineage>
        <taxon>Bacteria</taxon>
        <taxon>Bacillati</taxon>
        <taxon>Bacillota</taxon>
        <taxon>Clostridia</taxon>
        <taxon>Eubacteriales</taxon>
        <taxon>Clostridiales Family XVII. Incertae Sedis</taxon>
        <taxon>Sulfobacillus</taxon>
    </lineage>
</organism>
<dbReference type="GO" id="GO:0043115">
    <property type="term" value="F:precorrin-2 dehydrogenase activity"/>
    <property type="evidence" value="ECO:0007669"/>
    <property type="project" value="UniProtKB-EC"/>
</dbReference>
<evidence type="ECO:0000313" key="8">
    <source>
        <dbReference type="Proteomes" id="UP000192660"/>
    </source>
</evidence>
<dbReference type="UniPathway" id="UPA00262">
    <property type="reaction ID" value="UER00222"/>
</dbReference>
<dbReference type="Pfam" id="PF13241">
    <property type="entry name" value="NAD_binding_7"/>
    <property type="match status" value="1"/>
</dbReference>
<comment type="catalytic activity">
    <reaction evidence="6">
        <text>precorrin-2 + NAD(+) = sirohydrochlorin + NADH + 2 H(+)</text>
        <dbReference type="Rhea" id="RHEA:15613"/>
        <dbReference type="ChEBI" id="CHEBI:15378"/>
        <dbReference type="ChEBI" id="CHEBI:57540"/>
        <dbReference type="ChEBI" id="CHEBI:57945"/>
        <dbReference type="ChEBI" id="CHEBI:58351"/>
        <dbReference type="ChEBI" id="CHEBI:58827"/>
        <dbReference type="EC" id="1.3.1.76"/>
    </reaction>
</comment>
<protein>
    <recommendedName>
        <fullName evidence="2">precorrin-2 dehydrogenase</fullName>
        <ecNumber evidence="2">1.3.1.76</ecNumber>
    </recommendedName>
</protein>
<evidence type="ECO:0000256" key="1">
    <source>
        <dbReference type="ARBA" id="ARBA00005010"/>
    </source>
</evidence>
<dbReference type="STRING" id="28034.BFX07_08670"/>
<evidence type="ECO:0000256" key="3">
    <source>
        <dbReference type="ARBA" id="ARBA00023002"/>
    </source>
</evidence>
<evidence type="ECO:0000256" key="5">
    <source>
        <dbReference type="ARBA" id="ARBA00023244"/>
    </source>
</evidence>
<dbReference type="SUPFAM" id="SSF75615">
    <property type="entry name" value="Siroheme synthase middle domains-like"/>
    <property type="match status" value="1"/>
</dbReference>
<reference evidence="8" key="1">
    <citation type="submission" date="2017-04" db="EMBL/GenBank/DDBJ databases">
        <authorList>
            <person name="Varghese N."/>
            <person name="Submissions S."/>
        </authorList>
    </citation>
    <scope>NUCLEOTIDE SEQUENCE [LARGE SCALE GENOMIC DNA]</scope>
    <source>
        <strain evidence="8">DSM 9293</strain>
    </source>
</reference>
<keyword evidence="5" id="KW-0627">Porphyrin biosynthesis</keyword>
<dbReference type="PANTHER" id="PTHR35330:SF1">
    <property type="entry name" value="SIROHEME BIOSYNTHESIS PROTEIN MET8"/>
    <property type="match status" value="1"/>
</dbReference>
<dbReference type="SUPFAM" id="SSF51735">
    <property type="entry name" value="NAD(P)-binding Rossmann-fold domains"/>
    <property type="match status" value="1"/>
</dbReference>
<dbReference type="NCBIfam" id="TIGR01470">
    <property type="entry name" value="cysG_Nterm"/>
    <property type="match status" value="1"/>
</dbReference>
<dbReference type="EC" id="1.3.1.76" evidence="2"/>
<dbReference type="PANTHER" id="PTHR35330">
    <property type="entry name" value="SIROHEME BIOSYNTHESIS PROTEIN MET8"/>
    <property type="match status" value="1"/>
</dbReference>
<keyword evidence="8" id="KW-1185">Reference proteome</keyword>
<evidence type="ECO:0000256" key="2">
    <source>
        <dbReference type="ARBA" id="ARBA00012400"/>
    </source>
</evidence>
<gene>
    <name evidence="7" type="ORF">SAMN00768000_2312</name>
</gene>
<evidence type="ECO:0000313" key="7">
    <source>
        <dbReference type="EMBL" id="SMC05562.1"/>
    </source>
</evidence>
<evidence type="ECO:0000256" key="4">
    <source>
        <dbReference type="ARBA" id="ARBA00023027"/>
    </source>
</evidence>
<dbReference type="GO" id="GO:0004325">
    <property type="term" value="F:ferrochelatase activity"/>
    <property type="evidence" value="ECO:0007669"/>
    <property type="project" value="InterPro"/>
</dbReference>
<sequence>MGYMPILLDVQNLRVLFVGGGQSAHRKLPEFLGNGASITIVSPTVHEVIYPYIAAGEVKWRKKTYHSHDLQEMQCVMACTNDPALNQQIVLDARRQGILAGNISPQGPRDFQMMAVLRGESFMLAASTMGQAPLLAPILLEDLSASINPQWSRLIAGVHRMRQDVLNRCSVEERSQMWRHMRTLPFRTWLEEAHQEAWTQETWDDKLQEALESWRAEQEGKL</sequence>
<proteinExistence type="predicted"/>
<dbReference type="AlphaFoldDB" id="A0A1W1WH99"/>
<evidence type="ECO:0000256" key="6">
    <source>
        <dbReference type="ARBA" id="ARBA00047561"/>
    </source>
</evidence>
<dbReference type="EMBL" id="FWWY01000001">
    <property type="protein sequence ID" value="SMC05562.1"/>
    <property type="molecule type" value="Genomic_DNA"/>
</dbReference>
<dbReference type="RefSeq" id="WP_084661620.1">
    <property type="nucleotide sequence ID" value="NZ_FWWY01000001.1"/>
</dbReference>
<comment type="pathway">
    <text evidence="1">Porphyrin-containing compound metabolism; siroheme biosynthesis; sirohydrochlorin from precorrin-2: step 1/1.</text>
</comment>
<name>A0A1W1WH99_SULTA</name>
<accession>A0A1W1WH99</accession>
<dbReference type="GO" id="GO:0019354">
    <property type="term" value="P:siroheme biosynthetic process"/>
    <property type="evidence" value="ECO:0007669"/>
    <property type="project" value="UniProtKB-UniPathway"/>
</dbReference>
<dbReference type="Proteomes" id="UP000192660">
    <property type="component" value="Unassembled WGS sequence"/>
</dbReference>
<keyword evidence="3" id="KW-0560">Oxidoreductase</keyword>